<keyword evidence="3" id="KW-1003">Cell membrane</keyword>
<evidence type="ECO:0000256" key="1">
    <source>
        <dbReference type="ARBA" id="ARBA00004429"/>
    </source>
</evidence>
<evidence type="ECO:0000313" key="11">
    <source>
        <dbReference type="Proteomes" id="UP000031465"/>
    </source>
</evidence>
<dbReference type="AlphaFoldDB" id="A0A0C1JUW1"/>
<dbReference type="GO" id="GO:0003333">
    <property type="term" value="P:amino acid transmembrane transport"/>
    <property type="evidence" value="ECO:0007669"/>
    <property type="project" value="InterPro"/>
</dbReference>
<dbReference type="Proteomes" id="UP000031465">
    <property type="component" value="Unassembled WGS sequence"/>
</dbReference>
<evidence type="ECO:0000313" key="10">
    <source>
        <dbReference type="EMBL" id="KIC74176.1"/>
    </source>
</evidence>
<feature type="transmembrane region" description="Helical" evidence="9">
    <location>
        <begin position="60"/>
        <end position="87"/>
    </location>
</feature>
<dbReference type="Gene3D" id="1.20.1740.10">
    <property type="entry name" value="Amino acid/polyamine transporter I"/>
    <property type="match status" value="1"/>
</dbReference>
<keyword evidence="4" id="KW-0997">Cell inner membrane</keyword>
<evidence type="ECO:0000256" key="7">
    <source>
        <dbReference type="ARBA" id="ARBA00022989"/>
    </source>
</evidence>
<feature type="transmembrane region" description="Helical" evidence="9">
    <location>
        <begin position="364"/>
        <end position="383"/>
    </location>
</feature>
<sequence>MASFYFLYGLWPFNLFNKYSGCSEMTNDKYRLLGGILLVAGTTIGAGMLALPIVTGFAGFIPSIVLFVIYWVFMTFTALLMLEVNLWMGEHTNLITMAKKTLGRGGQAISWMIYLFLLYTLTTAYVAGGGHIIVDFARQVTEWNLPSWIGPLPLLGIFGFFVYKGARSVDYVNRILMGGLVLTYVCMVFFLSSHIQPILLKHQRWDALWIAVSIVSTSFGFHIIIPTLTDYLKRDVKQIRNVILIGGAIPLLIYVSWELLTLGIIPLQGENGLLMGYEKGLDGATLMSQLLDNSELSLLARLFSLFAILTSFLGVSLSLRDFLSDGLKIQNSNKGKFALYLLTFIPPLLLTLTDPRAFLNALEYAGAFGVVTLLGLIPILMVWRGRYHLKLPSTFKAPGGKIALILAFLVSLGVIGMEIFNKI</sequence>
<feature type="transmembrane region" description="Helical" evidence="9">
    <location>
        <begin position="145"/>
        <end position="163"/>
    </location>
</feature>
<dbReference type="InterPro" id="IPR018227">
    <property type="entry name" value="Amino_acid_transport_2"/>
</dbReference>
<protein>
    <submittedName>
        <fullName evidence="10">Tyrosine-specific transport protein</fullName>
    </submittedName>
</protein>
<comment type="caution">
    <text evidence="10">The sequence shown here is derived from an EMBL/GenBank/DDBJ whole genome shotgun (WGS) entry which is preliminary data.</text>
</comment>
<feature type="transmembrane region" description="Helical" evidence="9">
    <location>
        <begin position="337"/>
        <end position="358"/>
    </location>
</feature>
<evidence type="ECO:0000256" key="9">
    <source>
        <dbReference type="SAM" id="Phobius"/>
    </source>
</evidence>
<dbReference type="GO" id="GO:0015173">
    <property type="term" value="F:aromatic amino acid transmembrane transporter activity"/>
    <property type="evidence" value="ECO:0007669"/>
    <property type="project" value="InterPro"/>
</dbReference>
<keyword evidence="2" id="KW-0813">Transport</keyword>
<dbReference type="PANTHER" id="PTHR46997:SF2">
    <property type="entry name" value="TYROSINE-SPECIFIC TRANSPORT SYSTEM"/>
    <property type="match status" value="1"/>
</dbReference>
<dbReference type="EMBL" id="JSAN01000014">
    <property type="protein sequence ID" value="KIC74176.1"/>
    <property type="molecule type" value="Genomic_DNA"/>
</dbReference>
<accession>A0A0C1JUW1</accession>
<dbReference type="PRINTS" id="PR00166">
    <property type="entry name" value="AROAAPRMEASE"/>
</dbReference>
<feature type="transmembrane region" description="Helical" evidence="9">
    <location>
        <begin position="298"/>
        <end position="317"/>
    </location>
</feature>
<keyword evidence="6" id="KW-0029">Amino-acid transport</keyword>
<keyword evidence="7 9" id="KW-1133">Transmembrane helix</keyword>
<evidence type="ECO:0000256" key="6">
    <source>
        <dbReference type="ARBA" id="ARBA00022970"/>
    </source>
</evidence>
<evidence type="ECO:0000256" key="2">
    <source>
        <dbReference type="ARBA" id="ARBA00022448"/>
    </source>
</evidence>
<proteinExistence type="predicted"/>
<keyword evidence="8 9" id="KW-0472">Membrane</keyword>
<feature type="transmembrane region" description="Helical" evidence="9">
    <location>
        <begin position="403"/>
        <end position="420"/>
    </location>
</feature>
<evidence type="ECO:0000256" key="8">
    <source>
        <dbReference type="ARBA" id="ARBA00023136"/>
    </source>
</evidence>
<dbReference type="GO" id="GO:0005886">
    <property type="term" value="C:plasma membrane"/>
    <property type="evidence" value="ECO:0007669"/>
    <property type="project" value="UniProtKB-SubCell"/>
</dbReference>
<reference evidence="10 11" key="1">
    <citation type="journal article" date="2014" name="Mol. Biol. Evol.">
        <title>Massive expansion of Ubiquitination-related gene families within the Chlamydiae.</title>
        <authorList>
            <person name="Domman D."/>
            <person name="Collingro A."/>
            <person name="Lagkouvardos I."/>
            <person name="Gehre L."/>
            <person name="Weinmaier T."/>
            <person name="Rattei T."/>
            <person name="Subtil A."/>
            <person name="Horn M."/>
        </authorList>
    </citation>
    <scope>NUCLEOTIDE SEQUENCE [LARGE SCALE GENOMIC DNA]</scope>
    <source>
        <strain evidence="10 11">EI2</strain>
    </source>
</reference>
<evidence type="ECO:0000256" key="5">
    <source>
        <dbReference type="ARBA" id="ARBA00022692"/>
    </source>
</evidence>
<feature type="transmembrane region" description="Helical" evidence="9">
    <location>
        <begin position="175"/>
        <end position="195"/>
    </location>
</feature>
<dbReference type="PANTHER" id="PTHR46997">
    <property type="entry name" value="LOW AFFINITY TRYPTOPHAN PERMEASE-RELATED"/>
    <property type="match status" value="1"/>
</dbReference>
<name>A0A0C1JUW1_9BACT</name>
<feature type="transmembrane region" description="Helical" evidence="9">
    <location>
        <begin position="241"/>
        <end position="265"/>
    </location>
</feature>
<evidence type="ECO:0000256" key="4">
    <source>
        <dbReference type="ARBA" id="ARBA00022519"/>
    </source>
</evidence>
<dbReference type="InterPro" id="IPR013059">
    <property type="entry name" value="Trp_tyr_transpt"/>
</dbReference>
<evidence type="ECO:0000256" key="3">
    <source>
        <dbReference type="ARBA" id="ARBA00022475"/>
    </source>
</evidence>
<dbReference type="Pfam" id="PF03222">
    <property type="entry name" value="Trp_Tyr_perm"/>
    <property type="match status" value="1"/>
</dbReference>
<organism evidence="10 11">
    <name type="scientific">Candidatus Protochlamydia amoebophila</name>
    <dbReference type="NCBI Taxonomy" id="362787"/>
    <lineage>
        <taxon>Bacteria</taxon>
        <taxon>Pseudomonadati</taxon>
        <taxon>Chlamydiota</taxon>
        <taxon>Chlamydiia</taxon>
        <taxon>Parachlamydiales</taxon>
        <taxon>Parachlamydiaceae</taxon>
        <taxon>Candidatus Protochlamydia</taxon>
    </lineage>
</organism>
<feature type="transmembrane region" description="Helical" evidence="9">
    <location>
        <begin position="32"/>
        <end position="54"/>
    </location>
</feature>
<keyword evidence="5 9" id="KW-0812">Transmembrane</keyword>
<feature type="transmembrane region" description="Helical" evidence="9">
    <location>
        <begin position="108"/>
        <end position="133"/>
    </location>
</feature>
<dbReference type="PATRIC" id="fig|362787.3.peg.195"/>
<comment type="subcellular location">
    <subcellularLocation>
        <location evidence="1">Cell inner membrane</location>
        <topology evidence="1">Multi-pass membrane protein</topology>
    </subcellularLocation>
</comment>
<gene>
    <name evidence="10" type="primary">tyrP</name>
    <name evidence="10" type="ORF">DB44_AP00300</name>
</gene>
<feature type="transmembrane region" description="Helical" evidence="9">
    <location>
        <begin position="207"/>
        <end position="229"/>
    </location>
</feature>